<dbReference type="PANTHER" id="PTHR45453">
    <property type="entry name" value="PHOSPHATE REGULON SENSOR PROTEIN PHOR"/>
    <property type="match status" value="1"/>
</dbReference>
<dbReference type="GO" id="GO:0004721">
    <property type="term" value="F:phosphoprotein phosphatase activity"/>
    <property type="evidence" value="ECO:0007669"/>
    <property type="project" value="TreeGrafter"/>
</dbReference>
<keyword evidence="9" id="KW-0902">Two-component regulatory system</keyword>
<gene>
    <name evidence="12" type="ORF">DBY38_04445</name>
</gene>
<evidence type="ECO:0000259" key="11">
    <source>
        <dbReference type="PROSITE" id="PS50109"/>
    </source>
</evidence>
<comment type="caution">
    <text evidence="12">The sequence shown here is derived from an EMBL/GenBank/DDBJ whole genome shotgun (WGS) entry which is preliminary data.</text>
</comment>
<evidence type="ECO:0000256" key="1">
    <source>
        <dbReference type="ARBA" id="ARBA00000085"/>
    </source>
</evidence>
<dbReference type="InterPro" id="IPR005467">
    <property type="entry name" value="His_kinase_dom"/>
</dbReference>
<evidence type="ECO:0000313" key="12">
    <source>
        <dbReference type="EMBL" id="PWL54382.1"/>
    </source>
</evidence>
<evidence type="ECO:0000256" key="8">
    <source>
        <dbReference type="ARBA" id="ARBA00022989"/>
    </source>
</evidence>
<dbReference type="AlphaFoldDB" id="A0A316M785"/>
<name>A0A316M785_9CLOT</name>
<dbReference type="InterPro" id="IPR050351">
    <property type="entry name" value="BphY/WalK/GraS-like"/>
</dbReference>
<dbReference type="GO" id="GO:0005886">
    <property type="term" value="C:plasma membrane"/>
    <property type="evidence" value="ECO:0007669"/>
    <property type="project" value="UniProtKB-SubCell"/>
</dbReference>
<dbReference type="Proteomes" id="UP000246114">
    <property type="component" value="Unassembled WGS sequence"/>
</dbReference>
<dbReference type="PROSITE" id="PS50109">
    <property type="entry name" value="HIS_KIN"/>
    <property type="match status" value="1"/>
</dbReference>
<dbReference type="GO" id="GO:0000155">
    <property type="term" value="F:phosphorelay sensor kinase activity"/>
    <property type="evidence" value="ECO:0007669"/>
    <property type="project" value="TreeGrafter"/>
</dbReference>
<dbReference type="Gene3D" id="3.30.565.10">
    <property type="entry name" value="Histidine kinase-like ATPase, C-terminal domain"/>
    <property type="match status" value="1"/>
</dbReference>
<evidence type="ECO:0000256" key="6">
    <source>
        <dbReference type="ARBA" id="ARBA00022692"/>
    </source>
</evidence>
<accession>A0A316M785</accession>
<dbReference type="PRINTS" id="PR00344">
    <property type="entry name" value="BCTRLSENSOR"/>
</dbReference>
<proteinExistence type="predicted"/>
<dbReference type="InterPro" id="IPR004358">
    <property type="entry name" value="Sig_transdc_His_kin-like_C"/>
</dbReference>
<dbReference type="RefSeq" id="WP_027638977.1">
    <property type="nucleotide sequence ID" value="NZ_CABMJC010000004.1"/>
</dbReference>
<keyword evidence="6" id="KW-0812">Transmembrane</keyword>
<dbReference type="Pfam" id="PF02518">
    <property type="entry name" value="HATPase_c"/>
    <property type="match status" value="1"/>
</dbReference>
<evidence type="ECO:0000256" key="3">
    <source>
        <dbReference type="ARBA" id="ARBA00012438"/>
    </source>
</evidence>
<dbReference type="EC" id="2.7.13.3" evidence="3"/>
<feature type="domain" description="Histidine kinase" evidence="11">
    <location>
        <begin position="126"/>
        <end position="332"/>
    </location>
</feature>
<evidence type="ECO:0000256" key="10">
    <source>
        <dbReference type="ARBA" id="ARBA00023136"/>
    </source>
</evidence>
<keyword evidence="5" id="KW-0808">Transferase</keyword>
<dbReference type="EMBL" id="QAMZ01000023">
    <property type="protein sequence ID" value="PWL54382.1"/>
    <property type="molecule type" value="Genomic_DNA"/>
</dbReference>
<comment type="subcellular location">
    <subcellularLocation>
        <location evidence="2">Cell membrane</location>
        <topology evidence="2">Multi-pass membrane protein</topology>
    </subcellularLocation>
</comment>
<organism evidence="12 13">
    <name type="scientific">Clostridium cadaveris</name>
    <dbReference type="NCBI Taxonomy" id="1529"/>
    <lineage>
        <taxon>Bacteria</taxon>
        <taxon>Bacillati</taxon>
        <taxon>Bacillota</taxon>
        <taxon>Clostridia</taxon>
        <taxon>Eubacteriales</taxon>
        <taxon>Clostridiaceae</taxon>
        <taxon>Clostridium</taxon>
    </lineage>
</organism>
<sequence>MRLRDFLKEKIIYMTVMSICIIIIWTILSVIDTDLYIAGFITVLILLPTVISMIIEFYKKARYYNEIKETLEKLDRKFLLSSIIEKTDFIEGQILYDVIKDVNKSMNDEIAKYKRFNREYREYIEMWVHEIKTPIASSNLIFENNKNDITKSLAEEMNKIDGYVEQALYYAKSNSVEKDYIILGTSLKEIVNSVIRKNSKVLINKRIKIEVFEDDFVVYVDKKWMEFIINQIINNSIKYMDKGRKVLKITAKNSENRVALTIEDNGIGMNEKDVSKAFEKGFTGENGRSFSKSTGIGLYLCKKLCDKLALGISIFSLEGKGTKVQIVFPKSEMMILK</sequence>
<keyword evidence="4" id="KW-1003">Cell membrane</keyword>
<keyword evidence="10" id="KW-0472">Membrane</keyword>
<keyword evidence="8" id="KW-1133">Transmembrane helix</keyword>
<reference evidence="12 13" key="1">
    <citation type="submission" date="2018-03" db="EMBL/GenBank/DDBJ databases">
        <title>The uncultured portion of the human microbiome is neutrally assembled.</title>
        <authorList>
            <person name="Jeraldo P."/>
            <person name="Boardman L."/>
            <person name="White B.A."/>
            <person name="Nelson H."/>
            <person name="Goldenfeld N."/>
            <person name="Chia N."/>
        </authorList>
    </citation>
    <scope>NUCLEOTIDE SEQUENCE [LARGE SCALE GENOMIC DNA]</scope>
    <source>
        <strain evidence="12">CIM:MAG 903</strain>
    </source>
</reference>
<dbReference type="PANTHER" id="PTHR45453:SF2">
    <property type="entry name" value="HISTIDINE KINASE"/>
    <property type="match status" value="1"/>
</dbReference>
<evidence type="ECO:0000313" key="13">
    <source>
        <dbReference type="Proteomes" id="UP000246114"/>
    </source>
</evidence>
<dbReference type="SMART" id="SM00387">
    <property type="entry name" value="HATPase_c"/>
    <property type="match status" value="1"/>
</dbReference>
<evidence type="ECO:0000256" key="2">
    <source>
        <dbReference type="ARBA" id="ARBA00004651"/>
    </source>
</evidence>
<evidence type="ECO:0000256" key="5">
    <source>
        <dbReference type="ARBA" id="ARBA00022679"/>
    </source>
</evidence>
<protein>
    <recommendedName>
        <fullName evidence="3">histidine kinase</fullName>
        <ecNumber evidence="3">2.7.13.3</ecNumber>
    </recommendedName>
</protein>
<keyword evidence="7 12" id="KW-0418">Kinase</keyword>
<dbReference type="InterPro" id="IPR036890">
    <property type="entry name" value="HATPase_C_sf"/>
</dbReference>
<evidence type="ECO:0000256" key="4">
    <source>
        <dbReference type="ARBA" id="ARBA00022475"/>
    </source>
</evidence>
<evidence type="ECO:0000256" key="7">
    <source>
        <dbReference type="ARBA" id="ARBA00022777"/>
    </source>
</evidence>
<evidence type="ECO:0000256" key="9">
    <source>
        <dbReference type="ARBA" id="ARBA00023012"/>
    </source>
</evidence>
<dbReference type="SUPFAM" id="SSF55874">
    <property type="entry name" value="ATPase domain of HSP90 chaperone/DNA topoisomerase II/histidine kinase"/>
    <property type="match status" value="1"/>
</dbReference>
<dbReference type="InterPro" id="IPR003594">
    <property type="entry name" value="HATPase_dom"/>
</dbReference>
<comment type="catalytic activity">
    <reaction evidence="1">
        <text>ATP + protein L-histidine = ADP + protein N-phospho-L-histidine.</text>
        <dbReference type="EC" id="2.7.13.3"/>
    </reaction>
</comment>
<dbReference type="GO" id="GO:0016036">
    <property type="term" value="P:cellular response to phosphate starvation"/>
    <property type="evidence" value="ECO:0007669"/>
    <property type="project" value="TreeGrafter"/>
</dbReference>